<gene>
    <name evidence="1" type="ORF">SNAT2548_LOCUS33299</name>
</gene>
<proteinExistence type="predicted"/>
<keyword evidence="2" id="KW-1185">Reference proteome</keyword>
<evidence type="ECO:0000313" key="1">
    <source>
        <dbReference type="EMBL" id="CAE7583745.1"/>
    </source>
</evidence>
<comment type="caution">
    <text evidence="1">The sequence shown here is derived from an EMBL/GenBank/DDBJ whole genome shotgun (WGS) entry which is preliminary data.</text>
</comment>
<dbReference type="AlphaFoldDB" id="A0A812UUH3"/>
<name>A0A812UUH3_9DINO</name>
<dbReference type="EMBL" id="CAJNDS010002748">
    <property type="protein sequence ID" value="CAE7583745.1"/>
    <property type="molecule type" value="Genomic_DNA"/>
</dbReference>
<organism evidence="1 2">
    <name type="scientific">Symbiodinium natans</name>
    <dbReference type="NCBI Taxonomy" id="878477"/>
    <lineage>
        <taxon>Eukaryota</taxon>
        <taxon>Sar</taxon>
        <taxon>Alveolata</taxon>
        <taxon>Dinophyceae</taxon>
        <taxon>Suessiales</taxon>
        <taxon>Symbiodiniaceae</taxon>
        <taxon>Symbiodinium</taxon>
    </lineage>
</organism>
<accession>A0A812UUH3</accession>
<dbReference type="Proteomes" id="UP000604046">
    <property type="component" value="Unassembled WGS sequence"/>
</dbReference>
<reference evidence="1" key="1">
    <citation type="submission" date="2021-02" db="EMBL/GenBank/DDBJ databases">
        <authorList>
            <person name="Dougan E. K."/>
            <person name="Rhodes N."/>
            <person name="Thang M."/>
            <person name="Chan C."/>
        </authorList>
    </citation>
    <scope>NUCLEOTIDE SEQUENCE</scope>
</reference>
<sequence length="70" mass="7519">MRTAVAVEFGRIPRTMCYKCFPSSSWDTAAEESWGEWLEIKDDADTKDDVVGEVTAATMDGAAGEVTAAA</sequence>
<protein>
    <submittedName>
        <fullName evidence="1">Uncharacterized protein</fullName>
    </submittedName>
</protein>
<evidence type="ECO:0000313" key="2">
    <source>
        <dbReference type="Proteomes" id="UP000604046"/>
    </source>
</evidence>